<dbReference type="AlphaFoldDB" id="A0A6H2GYP1"/>
<protein>
    <submittedName>
        <fullName evidence="5">LCP family protein</fullName>
    </submittedName>
</protein>
<dbReference type="InterPro" id="IPR050922">
    <property type="entry name" value="LytR/CpsA/Psr_CW_biosynth"/>
</dbReference>
<organism evidence="5 6">
    <name type="scientific">Paenibacillus albicereus</name>
    <dbReference type="NCBI Taxonomy" id="2726185"/>
    <lineage>
        <taxon>Bacteria</taxon>
        <taxon>Bacillati</taxon>
        <taxon>Bacillota</taxon>
        <taxon>Bacilli</taxon>
        <taxon>Bacillales</taxon>
        <taxon>Paenibacillaceae</taxon>
        <taxon>Paenibacillus</taxon>
    </lineage>
</organism>
<keyword evidence="3" id="KW-0472">Membrane</keyword>
<feature type="transmembrane region" description="Helical" evidence="3">
    <location>
        <begin position="43"/>
        <end position="63"/>
    </location>
</feature>
<feature type="region of interest" description="Disordered" evidence="2">
    <location>
        <begin position="1"/>
        <end position="31"/>
    </location>
</feature>
<dbReference type="EMBL" id="CP051428">
    <property type="protein sequence ID" value="QJC52525.1"/>
    <property type="molecule type" value="Genomic_DNA"/>
</dbReference>
<evidence type="ECO:0000256" key="3">
    <source>
        <dbReference type="SAM" id="Phobius"/>
    </source>
</evidence>
<name>A0A6H2GYP1_9BACL</name>
<proteinExistence type="inferred from homology"/>
<reference evidence="5 6" key="1">
    <citation type="submission" date="2020-04" db="EMBL/GenBank/DDBJ databases">
        <title>Novel Paenibacillus strain UniB2 isolated from commercial digestive syrup.</title>
        <authorList>
            <person name="Thorat V."/>
            <person name="Kirdat K."/>
            <person name="Tiwarekar B."/>
            <person name="Yadav A."/>
        </authorList>
    </citation>
    <scope>NUCLEOTIDE SEQUENCE [LARGE SCALE GENOMIC DNA]</scope>
    <source>
        <strain evidence="5 6">UniB2</strain>
    </source>
</reference>
<dbReference type="PANTHER" id="PTHR33392">
    <property type="entry name" value="POLYISOPRENYL-TEICHOIC ACID--PEPTIDOGLYCAN TEICHOIC ACID TRANSFERASE TAGU"/>
    <property type="match status" value="1"/>
</dbReference>
<evidence type="ECO:0000259" key="4">
    <source>
        <dbReference type="Pfam" id="PF03816"/>
    </source>
</evidence>
<evidence type="ECO:0000313" key="6">
    <source>
        <dbReference type="Proteomes" id="UP000502136"/>
    </source>
</evidence>
<dbReference type="InterPro" id="IPR004474">
    <property type="entry name" value="LytR_CpsA_psr"/>
</dbReference>
<dbReference type="PANTHER" id="PTHR33392:SF6">
    <property type="entry name" value="POLYISOPRENYL-TEICHOIC ACID--PEPTIDOGLYCAN TEICHOIC ACID TRANSFERASE TAGU"/>
    <property type="match status" value="1"/>
</dbReference>
<dbReference type="Proteomes" id="UP000502136">
    <property type="component" value="Chromosome"/>
</dbReference>
<keyword evidence="3" id="KW-0812">Transmembrane</keyword>
<dbReference type="Pfam" id="PF03816">
    <property type="entry name" value="LytR_cpsA_psr"/>
    <property type="match status" value="1"/>
</dbReference>
<dbReference type="KEGG" id="palr:HGI30_13765"/>
<keyword evidence="3" id="KW-1133">Transmembrane helix</keyword>
<evidence type="ECO:0000256" key="1">
    <source>
        <dbReference type="ARBA" id="ARBA00006068"/>
    </source>
</evidence>
<gene>
    <name evidence="5" type="ORF">HGI30_13765</name>
</gene>
<dbReference type="NCBIfam" id="TIGR00350">
    <property type="entry name" value="lytR_cpsA_psr"/>
    <property type="match status" value="1"/>
</dbReference>
<feature type="domain" description="Cell envelope-related transcriptional attenuator" evidence="4">
    <location>
        <begin position="107"/>
        <end position="281"/>
    </location>
</feature>
<comment type="similarity">
    <text evidence="1">Belongs to the LytR/CpsA/Psr (LCP) family.</text>
</comment>
<accession>A0A6H2GYP1</accession>
<dbReference type="RefSeq" id="WP_168908081.1">
    <property type="nucleotide sequence ID" value="NZ_CP051428.1"/>
</dbReference>
<sequence>MNRGNEYPSRGSRGEGRSGAPAGRRKGQAAKRKPKRVYWLRRLMTLLVLVLLAGAGFAAYLLYDANKALGQISSGAPAVPAASSVRTQPAAMLLMGLDTRGESGLLNTDVLMAAAFNPRTKSAVVVSIPRDARVPVKGYKQRKVNSYYAAFISNAKSKDKSISRQEAERQGKLGMKDAIGSYFDIPIDYAATINFQGFADVVDALGGVQVDVDMDMDYDDHAGQPGGTSIHLKKGVQKLNGEDALGFVRYRKSNDGTNMSSDFERNQRQEQVIGAMTSKLKSVPGFLRLGKVFGAVGDNMRTDMPESEIRAMLMAFFGIGSGDIEFIALTGDWRSPYVYVDDASLDKAKKALQAKLGE</sequence>
<dbReference type="Gene3D" id="3.40.630.190">
    <property type="entry name" value="LCP protein"/>
    <property type="match status" value="1"/>
</dbReference>
<keyword evidence="6" id="KW-1185">Reference proteome</keyword>
<evidence type="ECO:0000313" key="5">
    <source>
        <dbReference type="EMBL" id="QJC52525.1"/>
    </source>
</evidence>
<evidence type="ECO:0000256" key="2">
    <source>
        <dbReference type="SAM" id="MobiDB-lite"/>
    </source>
</evidence>